<proteinExistence type="predicted"/>
<dbReference type="GO" id="GO:0009190">
    <property type="term" value="P:cyclic nucleotide biosynthetic process"/>
    <property type="evidence" value="ECO:0007669"/>
    <property type="project" value="InterPro"/>
</dbReference>
<dbReference type="EMBL" id="VDUZ01000094">
    <property type="protein sequence ID" value="TXL69221.1"/>
    <property type="molecule type" value="Genomic_DNA"/>
</dbReference>
<feature type="domain" description="Guanylate cyclase" evidence="1">
    <location>
        <begin position="51"/>
        <end position="185"/>
    </location>
</feature>
<dbReference type="PANTHER" id="PTHR43081:SF1">
    <property type="entry name" value="ADENYLATE CYCLASE, TERMINAL-DIFFERENTIATION SPECIFIC"/>
    <property type="match status" value="1"/>
</dbReference>
<evidence type="ECO:0000313" key="3">
    <source>
        <dbReference type="Proteomes" id="UP000321638"/>
    </source>
</evidence>
<dbReference type="Pfam" id="PF00211">
    <property type="entry name" value="Guanylate_cyc"/>
    <property type="match status" value="1"/>
</dbReference>
<protein>
    <submittedName>
        <fullName evidence="2">Adenylate/guanylate cyclase domain-containing protein</fullName>
    </submittedName>
</protein>
<dbReference type="AlphaFoldDB" id="A0A5C8P6U6"/>
<dbReference type="RefSeq" id="WP_147852599.1">
    <property type="nucleotide sequence ID" value="NZ_VDUZ01000094.1"/>
</dbReference>
<dbReference type="InterPro" id="IPR001054">
    <property type="entry name" value="A/G_cyclase"/>
</dbReference>
<dbReference type="GO" id="GO:0035556">
    <property type="term" value="P:intracellular signal transduction"/>
    <property type="evidence" value="ECO:0007669"/>
    <property type="project" value="InterPro"/>
</dbReference>
<evidence type="ECO:0000313" key="2">
    <source>
        <dbReference type="EMBL" id="TXL69221.1"/>
    </source>
</evidence>
<dbReference type="PANTHER" id="PTHR43081">
    <property type="entry name" value="ADENYLATE CYCLASE, TERMINAL-DIFFERENTIATION SPECIFIC-RELATED"/>
    <property type="match status" value="1"/>
</dbReference>
<gene>
    <name evidence="2" type="ORF">FHP25_39895</name>
</gene>
<dbReference type="CDD" id="cd07302">
    <property type="entry name" value="CHD"/>
    <property type="match status" value="1"/>
</dbReference>
<dbReference type="PROSITE" id="PS50125">
    <property type="entry name" value="GUANYLATE_CYCLASE_2"/>
    <property type="match status" value="1"/>
</dbReference>
<dbReference type="Gene3D" id="3.30.70.1230">
    <property type="entry name" value="Nucleotide cyclase"/>
    <property type="match status" value="1"/>
</dbReference>
<accession>A0A5C8P6U6</accession>
<organism evidence="2 3">
    <name type="scientific">Vineibacter terrae</name>
    <dbReference type="NCBI Taxonomy" id="2586908"/>
    <lineage>
        <taxon>Bacteria</taxon>
        <taxon>Pseudomonadati</taxon>
        <taxon>Pseudomonadota</taxon>
        <taxon>Alphaproteobacteria</taxon>
        <taxon>Hyphomicrobiales</taxon>
        <taxon>Vineibacter</taxon>
    </lineage>
</organism>
<dbReference type="InterPro" id="IPR050697">
    <property type="entry name" value="Adenylyl/Guanylyl_Cyclase_3/4"/>
</dbReference>
<keyword evidence="3" id="KW-1185">Reference proteome</keyword>
<dbReference type="InterPro" id="IPR029787">
    <property type="entry name" value="Nucleotide_cyclase"/>
</dbReference>
<dbReference type="Proteomes" id="UP000321638">
    <property type="component" value="Unassembled WGS sequence"/>
</dbReference>
<sequence>MHVPIVLRGPLSVPFRVFGVRPSRMNPNICTICETMFEHVMRRRSIEIEATILFADIRGYTTLTQAMDAAALARLLNFFYDECATAVWLHDGLLNKAIGDSILAIFNFPLRHGDHTDLALAAARDIQARCHARCKQELAGYGLDVAELGVGVGIDRGTTTFGEFGTTHTDLTAVGQVVNRASRLQSVAAAGEILVSEAAWQALAAAKAAPQRREVQLKGYGAPQVAYAC</sequence>
<dbReference type="OrthoDB" id="5476461at2"/>
<reference evidence="2 3" key="1">
    <citation type="submission" date="2019-06" db="EMBL/GenBank/DDBJ databases">
        <title>New taxonomy in bacterial strain CC-CFT640, isolated from vineyard.</title>
        <authorList>
            <person name="Lin S.-Y."/>
            <person name="Tsai C.-F."/>
            <person name="Young C.-C."/>
        </authorList>
    </citation>
    <scope>NUCLEOTIDE SEQUENCE [LARGE SCALE GENOMIC DNA]</scope>
    <source>
        <strain evidence="2 3">CC-CFT640</strain>
    </source>
</reference>
<dbReference type="SUPFAM" id="SSF55073">
    <property type="entry name" value="Nucleotide cyclase"/>
    <property type="match status" value="1"/>
</dbReference>
<dbReference type="GO" id="GO:0004016">
    <property type="term" value="F:adenylate cyclase activity"/>
    <property type="evidence" value="ECO:0007669"/>
    <property type="project" value="UniProtKB-ARBA"/>
</dbReference>
<evidence type="ECO:0000259" key="1">
    <source>
        <dbReference type="PROSITE" id="PS50125"/>
    </source>
</evidence>
<comment type="caution">
    <text evidence="2">The sequence shown here is derived from an EMBL/GenBank/DDBJ whole genome shotgun (WGS) entry which is preliminary data.</text>
</comment>
<name>A0A5C8P6U6_9HYPH</name>
<dbReference type="SMART" id="SM00044">
    <property type="entry name" value="CYCc"/>
    <property type="match status" value="1"/>
</dbReference>